<evidence type="ECO:0000256" key="1">
    <source>
        <dbReference type="SAM" id="SignalP"/>
    </source>
</evidence>
<dbReference type="InterPro" id="IPR021409">
    <property type="entry name" value="DUF3047"/>
</dbReference>
<feature type="signal peptide" evidence="1">
    <location>
        <begin position="1"/>
        <end position="24"/>
    </location>
</feature>
<sequence length="241" mass="26221">MNRRHALASVTLASIGWRASHAQAAWDPPPFSGAPLGPGIPPGWVHETLPRVERANDYAVVLQEGERVLQVTSRSSASSLLASARLPPGGDARLRWRWKVSHALPASDLRHKPGDDWSARLYVLFDLPLERLGLGERLAIGAARALSGRPVPAAALCYVWGQAQPAGTTGWNPFTDRVRMVVLDSGDRHAGQWRLHERNLRRDWAEAFPGEMPHVAAVAVGSDTDNSGGEVQAWFGDVSWG</sequence>
<feature type="chain" id="PRO_5021271014" evidence="1">
    <location>
        <begin position="25"/>
        <end position="241"/>
    </location>
</feature>
<protein>
    <submittedName>
        <fullName evidence="2">DUF3047 domain-containing protein</fullName>
    </submittedName>
</protein>
<dbReference type="Proteomes" id="UP000297564">
    <property type="component" value="Unassembled WGS sequence"/>
</dbReference>
<dbReference type="EMBL" id="SMLL01000003">
    <property type="protein sequence ID" value="TFZ01053.1"/>
    <property type="molecule type" value="Genomic_DNA"/>
</dbReference>
<gene>
    <name evidence="2" type="ORF">EZ242_06565</name>
</gene>
<dbReference type="Pfam" id="PF11249">
    <property type="entry name" value="DUF3047"/>
    <property type="match status" value="1"/>
</dbReference>
<reference evidence="2 3" key="1">
    <citation type="submission" date="2019-03" db="EMBL/GenBank/DDBJ databases">
        <title>Ramlibacter rhizophilus CCTCC AB2015357, whole genome shotgun sequence.</title>
        <authorList>
            <person name="Zhang X."/>
            <person name="Feng G."/>
            <person name="Zhu H."/>
        </authorList>
    </citation>
    <scope>NUCLEOTIDE SEQUENCE [LARGE SCALE GENOMIC DNA]</scope>
    <source>
        <strain evidence="2 3">CCTCC AB2015357</strain>
    </source>
</reference>
<evidence type="ECO:0000313" key="3">
    <source>
        <dbReference type="Proteomes" id="UP000297564"/>
    </source>
</evidence>
<dbReference type="RefSeq" id="WP_135284350.1">
    <property type="nucleotide sequence ID" value="NZ_SMLL01000003.1"/>
</dbReference>
<comment type="caution">
    <text evidence="2">The sequence shown here is derived from an EMBL/GenBank/DDBJ whole genome shotgun (WGS) entry which is preliminary data.</text>
</comment>
<accession>A0A4Z0BP14</accession>
<evidence type="ECO:0000313" key="2">
    <source>
        <dbReference type="EMBL" id="TFZ01053.1"/>
    </source>
</evidence>
<organism evidence="2 3">
    <name type="scientific">Ramlibacter rhizophilus</name>
    <dbReference type="NCBI Taxonomy" id="1781167"/>
    <lineage>
        <taxon>Bacteria</taxon>
        <taxon>Pseudomonadati</taxon>
        <taxon>Pseudomonadota</taxon>
        <taxon>Betaproteobacteria</taxon>
        <taxon>Burkholderiales</taxon>
        <taxon>Comamonadaceae</taxon>
        <taxon>Ramlibacter</taxon>
    </lineage>
</organism>
<dbReference type="AlphaFoldDB" id="A0A4Z0BP14"/>
<dbReference type="OrthoDB" id="9775969at2"/>
<name>A0A4Z0BP14_9BURK</name>
<keyword evidence="3" id="KW-1185">Reference proteome</keyword>
<keyword evidence="1" id="KW-0732">Signal</keyword>
<proteinExistence type="predicted"/>